<dbReference type="Pfam" id="PF13041">
    <property type="entry name" value="PPR_2"/>
    <property type="match status" value="4"/>
</dbReference>
<evidence type="ECO:0000256" key="5">
    <source>
        <dbReference type="ARBA" id="ARBA00023125"/>
    </source>
</evidence>
<dbReference type="Gene3D" id="1.25.40.10">
    <property type="entry name" value="Tetratricopeptide repeat domain"/>
    <property type="match status" value="6"/>
</dbReference>
<keyword evidence="10" id="KW-1185">Reference proteome</keyword>
<dbReference type="AlphaFoldDB" id="A0A8S1ZKQ6"/>
<evidence type="ECO:0000256" key="6">
    <source>
        <dbReference type="ARBA" id="ARBA00023163"/>
    </source>
</evidence>
<feature type="repeat" description="PPR" evidence="8">
    <location>
        <begin position="382"/>
        <end position="416"/>
    </location>
</feature>
<feature type="repeat" description="PPR" evidence="8">
    <location>
        <begin position="659"/>
        <end position="693"/>
    </location>
</feature>
<gene>
    <name evidence="9" type="ORF">AARE701A_LOCUS3446</name>
</gene>
<dbReference type="CDD" id="cd10017">
    <property type="entry name" value="B3_DNA"/>
    <property type="match status" value="1"/>
</dbReference>
<evidence type="ECO:0000256" key="7">
    <source>
        <dbReference type="ARBA" id="ARBA00023242"/>
    </source>
</evidence>
<organism evidence="9 10">
    <name type="scientific">Arabidopsis arenosa</name>
    <name type="common">Sand rock-cress</name>
    <name type="synonym">Cardaminopsis arenosa</name>
    <dbReference type="NCBI Taxonomy" id="38785"/>
    <lineage>
        <taxon>Eukaryota</taxon>
        <taxon>Viridiplantae</taxon>
        <taxon>Streptophyta</taxon>
        <taxon>Embryophyta</taxon>
        <taxon>Tracheophyta</taxon>
        <taxon>Spermatophyta</taxon>
        <taxon>Magnoliopsida</taxon>
        <taxon>eudicotyledons</taxon>
        <taxon>Gunneridae</taxon>
        <taxon>Pentapetalae</taxon>
        <taxon>rosids</taxon>
        <taxon>malvids</taxon>
        <taxon>Brassicales</taxon>
        <taxon>Brassicaceae</taxon>
        <taxon>Camelineae</taxon>
        <taxon>Arabidopsis</taxon>
    </lineage>
</organism>
<feature type="repeat" description="PPR" evidence="8">
    <location>
        <begin position="347"/>
        <end position="381"/>
    </location>
</feature>
<dbReference type="FunFam" id="1.25.40.10:FF:000577">
    <property type="entry name" value="Pentatricopeptide repeat-containing protein mitochondrial"/>
    <property type="match status" value="1"/>
</dbReference>
<keyword evidence="4" id="KW-0805">Transcription regulation</keyword>
<dbReference type="InterPro" id="IPR015300">
    <property type="entry name" value="DNA-bd_pseudobarrel_sf"/>
</dbReference>
<dbReference type="InterPro" id="IPR003340">
    <property type="entry name" value="B3_DNA-bd"/>
</dbReference>
<evidence type="ECO:0000256" key="3">
    <source>
        <dbReference type="ARBA" id="ARBA00022737"/>
    </source>
</evidence>
<dbReference type="FunFam" id="1.25.40.10:FF:002103">
    <property type="entry name" value="Pentatricopeptide repeat-containing protein At1g51965, mitochondrial"/>
    <property type="match status" value="1"/>
</dbReference>
<dbReference type="GO" id="GO:0005634">
    <property type="term" value="C:nucleus"/>
    <property type="evidence" value="ECO:0007669"/>
    <property type="project" value="UniProtKB-SubCell"/>
</dbReference>
<dbReference type="Proteomes" id="UP000682877">
    <property type="component" value="Chromosome 1"/>
</dbReference>
<feature type="repeat" description="PPR" evidence="8">
    <location>
        <begin position="624"/>
        <end position="658"/>
    </location>
</feature>
<dbReference type="FunFam" id="1.25.40.10:FF:000605">
    <property type="entry name" value="Pentatricopeptide repeat-containing protein, mitochondrial"/>
    <property type="match status" value="1"/>
</dbReference>
<reference evidence="9" key="1">
    <citation type="submission" date="2021-01" db="EMBL/GenBank/DDBJ databases">
        <authorList>
            <person name="Bezrukov I."/>
        </authorList>
    </citation>
    <scope>NUCLEOTIDE SEQUENCE</scope>
</reference>
<evidence type="ECO:0000313" key="10">
    <source>
        <dbReference type="Proteomes" id="UP000682877"/>
    </source>
</evidence>
<evidence type="ECO:0000256" key="8">
    <source>
        <dbReference type="PROSITE-ProRule" id="PRU00708"/>
    </source>
</evidence>
<dbReference type="PROSITE" id="PS51375">
    <property type="entry name" value="PPR"/>
    <property type="match status" value="10"/>
</dbReference>
<feature type="repeat" description="PPR" evidence="8">
    <location>
        <begin position="519"/>
        <end position="553"/>
    </location>
</feature>
<dbReference type="SUPFAM" id="SSF81901">
    <property type="entry name" value="HCP-like"/>
    <property type="match status" value="1"/>
</dbReference>
<dbReference type="GO" id="GO:0003677">
    <property type="term" value="F:DNA binding"/>
    <property type="evidence" value="ECO:0007669"/>
    <property type="project" value="UniProtKB-KW"/>
</dbReference>
<dbReference type="SUPFAM" id="SSF101936">
    <property type="entry name" value="DNA-binding pseudobarrel domain"/>
    <property type="match status" value="1"/>
</dbReference>
<keyword evidence="5" id="KW-0238">DNA-binding</keyword>
<sequence>MAQELDLELGLAPYDPWVLKKNLTESDLSHSGFVILPKQDFEKIIPQMERGLVENLGNGVEVKVHIVEEGHESDDYTLSLIKCSGRYMLRGGWYNMVKAKERTRFLLRRKMKLLRRRFFNSVNTITKPNRRQYATKYVAKVTSSSPSGRSLSAEVSLPNPLPADVRGYPLPRRHLICRATNLIIGATILSDAFSDLSDYLSSLSLSLTPDEASEILKSLNSPLLAVEFFKFVPSLCPNSQNDPFLYNRIILILSRSNLSDRFDRVRSILDSMVKSNVHGNISTVNILIGFFGDTEDLQMCLRLVKKWGLKMNSFTYKCLLQAYLRSRDSSKAFDVYCEIRRGGHKLDIFAYNMLLDALAKDEKIDQACQVFEDMKKRHCRRDEYSYTIMIRTMGRIGKYDEAVGLFNEMITEGLTLNVVGYNTLMQVLAKGKMVDKAIQVFSRMVETGCRPNEYTYSLVLNLLVAEGQLVRLDGIVEISKRYMTQGIYSYLVRTLSKLGHVSEAHRLFCDMWSFPVKGERDSYMSMLESLCGAGKTVEAIEMLSKIHEKGVVTDTMMYNTVFSALGKLKQISHIHDLFEKMKKDGPSPDIFTYNILISSFGRVGEVDEAINIFEELERSDCKPDIISYNSLINCLGKNGDVDEAHVRFKEMQEKGLNPDVVTYSTLMECFGKTERVEMAYSLFEEMLVKGCQPNIVTYNILLDCLEKSGRTAEAVDLYTKMKQQGLTPDSITYTVLERLQSGSHGKSRIRRKNPITGWVVSPL</sequence>
<dbReference type="InterPro" id="IPR011990">
    <property type="entry name" value="TPR-like_helical_dom_sf"/>
</dbReference>
<feature type="repeat" description="PPR" evidence="8">
    <location>
        <begin position="694"/>
        <end position="728"/>
    </location>
</feature>
<dbReference type="NCBIfam" id="TIGR00756">
    <property type="entry name" value="PPR"/>
    <property type="match status" value="10"/>
</dbReference>
<dbReference type="Pfam" id="PF01535">
    <property type="entry name" value="PPR"/>
    <property type="match status" value="4"/>
</dbReference>
<dbReference type="InterPro" id="IPR002885">
    <property type="entry name" value="PPR_rpt"/>
</dbReference>
<evidence type="ECO:0000256" key="4">
    <source>
        <dbReference type="ARBA" id="ARBA00023015"/>
    </source>
</evidence>
<protein>
    <recommendedName>
        <fullName evidence="11">TF-B3 domain-containing protein</fullName>
    </recommendedName>
</protein>
<evidence type="ECO:0000313" key="9">
    <source>
        <dbReference type="EMBL" id="CAE5959976.1"/>
    </source>
</evidence>
<evidence type="ECO:0000256" key="1">
    <source>
        <dbReference type="ARBA" id="ARBA00004123"/>
    </source>
</evidence>
<comment type="similarity">
    <text evidence="2">Belongs to the PPR family. P subfamily.</text>
</comment>
<evidence type="ECO:0008006" key="11">
    <source>
        <dbReference type="Google" id="ProtNLM"/>
    </source>
</evidence>
<dbReference type="FunFam" id="1.25.40.10:FF:000990">
    <property type="entry name" value="Pentatricopeptide repeat-containing protein, mitochondrial"/>
    <property type="match status" value="1"/>
</dbReference>
<keyword evidence="6" id="KW-0804">Transcription</keyword>
<feature type="repeat" description="PPR" evidence="8">
    <location>
        <begin position="589"/>
        <end position="623"/>
    </location>
</feature>
<feature type="repeat" description="PPR" evidence="8">
    <location>
        <begin position="554"/>
        <end position="588"/>
    </location>
</feature>
<comment type="subcellular location">
    <subcellularLocation>
        <location evidence="1">Nucleus</location>
    </subcellularLocation>
</comment>
<accession>A0A8S1ZKQ6</accession>
<dbReference type="Gene3D" id="2.40.330.10">
    <property type="entry name" value="DNA-binding pseudobarrel domain"/>
    <property type="match status" value="1"/>
</dbReference>
<feature type="repeat" description="PPR" evidence="8">
    <location>
        <begin position="312"/>
        <end position="346"/>
    </location>
</feature>
<keyword evidence="3" id="KW-0677">Repeat</keyword>
<keyword evidence="7" id="KW-0539">Nucleus</keyword>
<feature type="repeat" description="PPR" evidence="8">
    <location>
        <begin position="417"/>
        <end position="451"/>
    </location>
</feature>
<name>A0A8S1ZKQ6_ARAAE</name>
<proteinExistence type="inferred from homology"/>
<evidence type="ECO:0000256" key="2">
    <source>
        <dbReference type="ARBA" id="ARBA00007626"/>
    </source>
</evidence>
<dbReference type="PANTHER" id="PTHR47447:SF28">
    <property type="entry name" value="PENTACOTRIPEPTIDE-REPEAT REGION OF PRORP DOMAIN-CONTAINING PROTEIN"/>
    <property type="match status" value="1"/>
</dbReference>
<dbReference type="EMBL" id="LR999451">
    <property type="protein sequence ID" value="CAE5959976.1"/>
    <property type="molecule type" value="Genomic_DNA"/>
</dbReference>
<dbReference type="PANTHER" id="PTHR47447">
    <property type="entry name" value="OS03G0856100 PROTEIN"/>
    <property type="match status" value="1"/>
</dbReference>